<dbReference type="Proteomes" id="UP001359485">
    <property type="component" value="Unassembled WGS sequence"/>
</dbReference>
<feature type="compositionally biased region" description="Polar residues" evidence="1">
    <location>
        <begin position="50"/>
        <end position="68"/>
    </location>
</feature>
<sequence length="141" mass="16680">MNELEKVIPRQHEIAGLERKLQHHRWKSRVTLPPEKKKHKLDDTLVAKGETTNDMQNKSRFSRSQTVKLHSGQEHRKKSVRREAFDLKDLEFAVGRYEKPIKPPREWLALCRHSHFNEDYTPALQTFCKGYANIPGYLLHQ</sequence>
<evidence type="ECO:0000313" key="3">
    <source>
        <dbReference type="Proteomes" id="UP001359485"/>
    </source>
</evidence>
<reference evidence="2 3" key="1">
    <citation type="submission" date="2023-09" db="EMBL/GenBank/DDBJ databases">
        <title>Genomes of two closely related lineages of the louse Polyplax serrata with different host specificities.</title>
        <authorList>
            <person name="Martinu J."/>
            <person name="Tarabai H."/>
            <person name="Stefka J."/>
            <person name="Hypsa V."/>
        </authorList>
    </citation>
    <scope>NUCLEOTIDE SEQUENCE [LARGE SCALE GENOMIC DNA]</scope>
    <source>
        <strain evidence="2">98ZLc_SE</strain>
    </source>
</reference>
<dbReference type="EMBL" id="JAWJWF010000005">
    <property type="protein sequence ID" value="KAK6632229.1"/>
    <property type="molecule type" value="Genomic_DNA"/>
</dbReference>
<comment type="caution">
    <text evidence="2">The sequence shown here is derived from an EMBL/GenBank/DDBJ whole genome shotgun (WGS) entry which is preliminary data.</text>
</comment>
<evidence type="ECO:0000256" key="1">
    <source>
        <dbReference type="SAM" id="MobiDB-lite"/>
    </source>
</evidence>
<protein>
    <submittedName>
        <fullName evidence="2">Uncharacterized protein</fullName>
    </submittedName>
</protein>
<evidence type="ECO:0000313" key="2">
    <source>
        <dbReference type="EMBL" id="KAK6632229.1"/>
    </source>
</evidence>
<proteinExistence type="predicted"/>
<keyword evidence="3" id="KW-1185">Reference proteome</keyword>
<organism evidence="2 3">
    <name type="scientific">Polyplax serrata</name>
    <name type="common">Common mouse louse</name>
    <dbReference type="NCBI Taxonomy" id="468196"/>
    <lineage>
        <taxon>Eukaryota</taxon>
        <taxon>Metazoa</taxon>
        <taxon>Ecdysozoa</taxon>
        <taxon>Arthropoda</taxon>
        <taxon>Hexapoda</taxon>
        <taxon>Insecta</taxon>
        <taxon>Pterygota</taxon>
        <taxon>Neoptera</taxon>
        <taxon>Paraneoptera</taxon>
        <taxon>Psocodea</taxon>
        <taxon>Troctomorpha</taxon>
        <taxon>Phthiraptera</taxon>
        <taxon>Anoplura</taxon>
        <taxon>Polyplacidae</taxon>
        <taxon>Polyplax</taxon>
    </lineage>
</organism>
<gene>
    <name evidence="2" type="ORF">RUM44_007260</name>
</gene>
<feature type="region of interest" description="Disordered" evidence="1">
    <location>
        <begin position="32"/>
        <end position="79"/>
    </location>
</feature>
<accession>A0ABR1B078</accession>
<name>A0ABR1B078_POLSC</name>